<comment type="similarity">
    <text evidence="2">Belongs to the glycosyltransferase 28 family.</text>
</comment>
<evidence type="ECO:0000313" key="8">
    <source>
        <dbReference type="Proteomes" id="UP000070366"/>
    </source>
</evidence>
<gene>
    <name evidence="7" type="ORF">HMPREF3293_01234</name>
</gene>
<dbReference type="Pfam" id="PF04101">
    <property type="entry name" value="Glyco_tran_28_C"/>
    <property type="match status" value="1"/>
</dbReference>
<dbReference type="PANTHER" id="PTHR43025:SF3">
    <property type="entry name" value="MONOGALACTOSYLDIACYLGLYCEROL SYNTHASE 1, CHLOROPLASTIC"/>
    <property type="match status" value="1"/>
</dbReference>
<feature type="domain" description="Glycosyl transferase family 28 C-terminal" evidence="5">
    <location>
        <begin position="232"/>
        <end position="360"/>
    </location>
</feature>
<dbReference type="InterPro" id="IPR009695">
    <property type="entry name" value="Diacylglyc_glucosyltr_N"/>
</dbReference>
<dbReference type="KEGG" id="cmiu:B1H56_06375"/>
<dbReference type="STRING" id="626937.HMPREF3293_01234"/>
<dbReference type="AlphaFoldDB" id="A0A136Q5M3"/>
<dbReference type="Pfam" id="PF06925">
    <property type="entry name" value="MGDG_synth"/>
    <property type="match status" value="1"/>
</dbReference>
<dbReference type="GO" id="GO:0016020">
    <property type="term" value="C:membrane"/>
    <property type="evidence" value="ECO:0007669"/>
    <property type="project" value="UniProtKB-SubCell"/>
</dbReference>
<dbReference type="InterPro" id="IPR050519">
    <property type="entry name" value="Glycosyltransf_28_UgtP"/>
</dbReference>
<proteinExistence type="inferred from homology"/>
<evidence type="ECO:0000259" key="6">
    <source>
        <dbReference type="Pfam" id="PF06925"/>
    </source>
</evidence>
<dbReference type="Gene3D" id="3.40.50.2000">
    <property type="entry name" value="Glycogen Phosphorylase B"/>
    <property type="match status" value="1"/>
</dbReference>
<keyword evidence="8" id="KW-1185">Reference proteome</keyword>
<accession>A0A136Q5M3</accession>
<evidence type="ECO:0000313" key="7">
    <source>
        <dbReference type="EMBL" id="KXK65942.1"/>
    </source>
</evidence>
<dbReference type="InterPro" id="IPR007235">
    <property type="entry name" value="Glyco_trans_28_C"/>
</dbReference>
<name>A0A136Q5M3_9FIRM</name>
<organism evidence="7 8">
    <name type="scientific">Christensenella minuta</name>
    <dbReference type="NCBI Taxonomy" id="626937"/>
    <lineage>
        <taxon>Bacteria</taxon>
        <taxon>Bacillati</taxon>
        <taxon>Bacillota</taxon>
        <taxon>Clostridia</taxon>
        <taxon>Christensenellales</taxon>
        <taxon>Christensenellaceae</taxon>
        <taxon>Christensenella</taxon>
    </lineage>
</organism>
<evidence type="ECO:0000256" key="3">
    <source>
        <dbReference type="ARBA" id="ARBA00022676"/>
    </source>
</evidence>
<comment type="caution">
    <text evidence="7">The sequence shown here is derived from an EMBL/GenBank/DDBJ whole genome shotgun (WGS) entry which is preliminary data.</text>
</comment>
<dbReference type="GO" id="GO:0016758">
    <property type="term" value="F:hexosyltransferase activity"/>
    <property type="evidence" value="ECO:0007669"/>
    <property type="project" value="InterPro"/>
</dbReference>
<keyword evidence="4" id="KW-0808">Transferase</keyword>
<evidence type="ECO:0000256" key="2">
    <source>
        <dbReference type="ARBA" id="ARBA00006962"/>
    </source>
</evidence>
<protein>
    <submittedName>
        <fullName evidence="7">Monogalactosyldiacylglycerol synthase protein</fullName>
    </submittedName>
</protein>
<evidence type="ECO:0000256" key="4">
    <source>
        <dbReference type="ARBA" id="ARBA00022679"/>
    </source>
</evidence>
<evidence type="ECO:0000259" key="5">
    <source>
        <dbReference type="Pfam" id="PF04101"/>
    </source>
</evidence>
<dbReference type="EMBL" id="LSZW01000054">
    <property type="protein sequence ID" value="KXK65942.1"/>
    <property type="molecule type" value="Genomic_DNA"/>
</dbReference>
<sequence length="370" mass="41221">MKVLVLSMTVGQGHNSTSKALRAALLKKGHQCDILDTYKFLNKAIGLGFDKGYVAMGRFVPKLNETIYKGAEKANGRADMKLYFPWAFANLAKSKLQKYIDEEKPDVIVCSIVMTAMLITALKEAGTYDDRIKSIGIVTDYSLHPFWEYTAMDYFVAANELLIPEFTQRGIPENKILPTGIPVDPKFARAIPRNEARRKLGLDLDKFTVLLASGGMGFAGMTPVMEDVDQMEGIQLVAVCGSNKRLKSRLTAMEYKNEVHVLGFVDNMEEYIDAADIVITKPGGLSSSETVAKGKPLLLMKPMPGVENMNLAFLLNNSLAVHCSQYQSVSQVIMQLRLNDLKLKEMERAQRKWGKKHSAKTLAEFIEKLV</sequence>
<dbReference type="RefSeq" id="WP_066517653.1">
    <property type="nucleotide sequence ID" value="NZ_CABMOF010000001.1"/>
</dbReference>
<dbReference type="PANTHER" id="PTHR43025">
    <property type="entry name" value="MONOGALACTOSYLDIACYLGLYCEROL SYNTHASE"/>
    <property type="match status" value="1"/>
</dbReference>
<keyword evidence="3" id="KW-0328">Glycosyltransferase</keyword>
<dbReference type="OrthoDB" id="9815663at2"/>
<dbReference type="GO" id="GO:0009247">
    <property type="term" value="P:glycolipid biosynthetic process"/>
    <property type="evidence" value="ECO:0007669"/>
    <property type="project" value="InterPro"/>
</dbReference>
<evidence type="ECO:0000256" key="1">
    <source>
        <dbReference type="ARBA" id="ARBA00004370"/>
    </source>
</evidence>
<dbReference type="SUPFAM" id="SSF53756">
    <property type="entry name" value="UDP-Glycosyltransferase/glycogen phosphorylase"/>
    <property type="match status" value="1"/>
</dbReference>
<dbReference type="Proteomes" id="UP000070366">
    <property type="component" value="Unassembled WGS sequence"/>
</dbReference>
<comment type="subcellular location">
    <subcellularLocation>
        <location evidence="1">Membrane</location>
    </subcellularLocation>
</comment>
<feature type="domain" description="Diacylglycerol glucosyltransferase N-terminal" evidence="6">
    <location>
        <begin position="14"/>
        <end position="183"/>
    </location>
</feature>
<reference evidence="7 8" key="1">
    <citation type="submission" date="2016-02" db="EMBL/GenBank/DDBJ databases">
        <authorList>
            <person name="Wen L."/>
            <person name="He K."/>
            <person name="Yang H."/>
        </authorList>
    </citation>
    <scope>NUCLEOTIDE SEQUENCE [LARGE SCALE GENOMIC DNA]</scope>
    <source>
        <strain evidence="7 8">DSM 22607</strain>
    </source>
</reference>
<dbReference type="PATRIC" id="fig|626937.4.peg.1220"/>